<dbReference type="AlphaFoldDB" id="A0A9W6JVC8"/>
<sequence length="676" mass="74425">MLQRPVWILDAGRMRKHFANSAALQLWGVEPGQEGEFYARDFTPHSDAMRQRLGRLIERISAGEIVADRWTFYPKPRPFTVDALMSGVRLDNGNVGLLMEVEHYARSTDELRAGEALRHTLVNVLLFDEEGWVTYRNPSAEASFPAERCRFVSLFADPAEGAHMWQRVIAQDPDRPDAFMGRTVSGDFVVDTAKGRRWHGIDARTTTDPVTGCLSVLVNQRDVTDRVEATSRAEFYAGYDVVTGLANRRRFADRLDRAMAVPGAVGGLLVIDLNGFKDINDSYGHAVGDTVLLEVGKRLSACAGAHDVCARLGGDEFAVILPGLSAPEALTARADDIRRALMAAIEEPFTATRLTVSASFGIALWPRDGSNPDALQRNADLALYAAKADEGHRIQLFDVSMRRAADERYKCIEDLRASLTSGAFEVYYQPLVTVADRRPLGFEALLRWRHPTRGLLLPGDFLQQAESIGLMVPIGDFVIQQVCRQIQLWQEAGIDPGRIAINLSRNNFQLGANIAGLASAILAAGIDPAQIEFEVSETVTFGVRGEAVVEALVELRRQGFSIALDDFGTGHASLMHLRRLPVDTIKLDRSFIVEMVDSVEDRALVRAVAALGRDLGMRVLAEGIETEEQATAVRELGCECGQGYLFGRPMAADAATAWLSQRRRREMRAFSAGAAR</sequence>
<comment type="caution">
    <text evidence="3">The sequence shown here is derived from an EMBL/GenBank/DDBJ whole genome shotgun (WGS) entry which is preliminary data.</text>
</comment>
<dbReference type="Pfam" id="PF00990">
    <property type="entry name" value="GGDEF"/>
    <property type="match status" value="1"/>
</dbReference>
<dbReference type="NCBIfam" id="TIGR00254">
    <property type="entry name" value="GGDEF"/>
    <property type="match status" value="1"/>
</dbReference>
<reference evidence="3" key="2">
    <citation type="submission" date="2023-01" db="EMBL/GenBank/DDBJ databases">
        <authorList>
            <person name="Sun Q."/>
            <person name="Evtushenko L."/>
        </authorList>
    </citation>
    <scope>NUCLEOTIDE SEQUENCE</scope>
    <source>
        <strain evidence="3">VKM B-2789</strain>
    </source>
</reference>
<protein>
    <submittedName>
        <fullName evidence="3">Uncharacterized protein</fullName>
    </submittedName>
</protein>
<dbReference type="SUPFAM" id="SSF55073">
    <property type="entry name" value="Nucleotide cyclase"/>
    <property type="match status" value="1"/>
</dbReference>
<dbReference type="InterPro" id="IPR000160">
    <property type="entry name" value="GGDEF_dom"/>
</dbReference>
<dbReference type="Gene3D" id="3.30.70.270">
    <property type="match status" value="1"/>
</dbReference>
<evidence type="ECO:0000259" key="1">
    <source>
        <dbReference type="PROSITE" id="PS50883"/>
    </source>
</evidence>
<organism evidence="3 4">
    <name type="scientific">Ancylobacter defluvii</name>
    <dbReference type="NCBI Taxonomy" id="1282440"/>
    <lineage>
        <taxon>Bacteria</taxon>
        <taxon>Pseudomonadati</taxon>
        <taxon>Pseudomonadota</taxon>
        <taxon>Alphaproteobacteria</taxon>
        <taxon>Hyphomicrobiales</taxon>
        <taxon>Xanthobacteraceae</taxon>
        <taxon>Ancylobacter</taxon>
    </lineage>
</organism>
<dbReference type="PROSITE" id="PS50887">
    <property type="entry name" value="GGDEF"/>
    <property type="match status" value="1"/>
</dbReference>
<dbReference type="EMBL" id="BSFM01000014">
    <property type="protein sequence ID" value="GLK84570.1"/>
    <property type="molecule type" value="Genomic_DNA"/>
</dbReference>
<evidence type="ECO:0000259" key="2">
    <source>
        <dbReference type="PROSITE" id="PS50887"/>
    </source>
</evidence>
<dbReference type="PROSITE" id="PS50883">
    <property type="entry name" value="EAL"/>
    <property type="match status" value="1"/>
</dbReference>
<dbReference type="SMART" id="SM00267">
    <property type="entry name" value="GGDEF"/>
    <property type="match status" value="1"/>
</dbReference>
<evidence type="ECO:0000313" key="4">
    <source>
        <dbReference type="Proteomes" id="UP001143330"/>
    </source>
</evidence>
<name>A0A9W6JVC8_9HYPH</name>
<dbReference type="InterPro" id="IPR043128">
    <property type="entry name" value="Rev_trsase/Diguanyl_cyclase"/>
</dbReference>
<feature type="domain" description="GGDEF" evidence="2">
    <location>
        <begin position="264"/>
        <end position="399"/>
    </location>
</feature>
<dbReference type="Gene3D" id="3.20.20.450">
    <property type="entry name" value="EAL domain"/>
    <property type="match status" value="1"/>
</dbReference>
<dbReference type="RefSeq" id="WP_213364456.1">
    <property type="nucleotide sequence ID" value="NZ_BSFM01000014.1"/>
</dbReference>
<dbReference type="CDD" id="cd01949">
    <property type="entry name" value="GGDEF"/>
    <property type="match status" value="1"/>
</dbReference>
<evidence type="ECO:0000313" key="3">
    <source>
        <dbReference type="EMBL" id="GLK84570.1"/>
    </source>
</evidence>
<feature type="domain" description="EAL" evidence="1">
    <location>
        <begin position="408"/>
        <end position="663"/>
    </location>
</feature>
<proteinExistence type="predicted"/>
<accession>A0A9W6JVC8</accession>
<dbReference type="InterPro" id="IPR035919">
    <property type="entry name" value="EAL_sf"/>
</dbReference>
<dbReference type="Proteomes" id="UP001143330">
    <property type="component" value="Unassembled WGS sequence"/>
</dbReference>
<dbReference type="PANTHER" id="PTHR44757:SF2">
    <property type="entry name" value="BIOFILM ARCHITECTURE MAINTENANCE PROTEIN MBAA"/>
    <property type="match status" value="1"/>
</dbReference>
<dbReference type="SUPFAM" id="SSF141868">
    <property type="entry name" value="EAL domain-like"/>
    <property type="match status" value="1"/>
</dbReference>
<dbReference type="InterPro" id="IPR001633">
    <property type="entry name" value="EAL_dom"/>
</dbReference>
<dbReference type="InterPro" id="IPR029787">
    <property type="entry name" value="Nucleotide_cyclase"/>
</dbReference>
<dbReference type="PANTHER" id="PTHR44757">
    <property type="entry name" value="DIGUANYLATE CYCLASE DGCP"/>
    <property type="match status" value="1"/>
</dbReference>
<gene>
    <name evidence="3" type="ORF">GCM10017653_26400</name>
</gene>
<dbReference type="CDD" id="cd01948">
    <property type="entry name" value="EAL"/>
    <property type="match status" value="1"/>
</dbReference>
<reference evidence="3" key="1">
    <citation type="journal article" date="2014" name="Int. J. Syst. Evol. Microbiol.">
        <title>Complete genome sequence of Corynebacterium casei LMG S-19264T (=DSM 44701T), isolated from a smear-ripened cheese.</title>
        <authorList>
            <consortium name="US DOE Joint Genome Institute (JGI-PGF)"/>
            <person name="Walter F."/>
            <person name="Albersmeier A."/>
            <person name="Kalinowski J."/>
            <person name="Ruckert C."/>
        </authorList>
    </citation>
    <scope>NUCLEOTIDE SEQUENCE</scope>
    <source>
        <strain evidence="3">VKM B-2789</strain>
    </source>
</reference>
<dbReference type="SMART" id="SM00052">
    <property type="entry name" value="EAL"/>
    <property type="match status" value="1"/>
</dbReference>
<keyword evidence="4" id="KW-1185">Reference proteome</keyword>
<dbReference type="Pfam" id="PF00563">
    <property type="entry name" value="EAL"/>
    <property type="match status" value="1"/>
</dbReference>
<dbReference type="InterPro" id="IPR052155">
    <property type="entry name" value="Biofilm_reg_signaling"/>
</dbReference>